<dbReference type="AlphaFoldDB" id="A0A066VVL2"/>
<dbReference type="HOGENOM" id="CLU_1691066_0_0_1"/>
<evidence type="ECO:0000313" key="3">
    <source>
        <dbReference type="Proteomes" id="UP000027361"/>
    </source>
</evidence>
<keyword evidence="3" id="KW-1185">Reference proteome</keyword>
<feature type="compositionally biased region" description="Basic and acidic residues" evidence="1">
    <location>
        <begin position="106"/>
        <end position="120"/>
    </location>
</feature>
<feature type="compositionally biased region" description="Polar residues" evidence="1">
    <location>
        <begin position="145"/>
        <end position="156"/>
    </location>
</feature>
<gene>
    <name evidence="2" type="ORF">K437DRAFT_119439</name>
</gene>
<organism evidence="2 3">
    <name type="scientific">Tilletiaria anomala (strain ATCC 24038 / CBS 436.72 / UBC 951)</name>
    <dbReference type="NCBI Taxonomy" id="1037660"/>
    <lineage>
        <taxon>Eukaryota</taxon>
        <taxon>Fungi</taxon>
        <taxon>Dikarya</taxon>
        <taxon>Basidiomycota</taxon>
        <taxon>Ustilaginomycotina</taxon>
        <taxon>Exobasidiomycetes</taxon>
        <taxon>Georgefischeriales</taxon>
        <taxon>Tilletiariaceae</taxon>
        <taxon>Tilletiaria</taxon>
    </lineage>
</organism>
<protein>
    <submittedName>
        <fullName evidence="2">Uncharacterized protein</fullName>
    </submittedName>
</protein>
<feature type="non-terminal residue" evidence="2">
    <location>
        <position position="1"/>
    </location>
</feature>
<dbReference type="Proteomes" id="UP000027361">
    <property type="component" value="Unassembled WGS sequence"/>
</dbReference>
<evidence type="ECO:0000256" key="1">
    <source>
        <dbReference type="SAM" id="MobiDB-lite"/>
    </source>
</evidence>
<dbReference type="EMBL" id="JMSN01000040">
    <property type="protein sequence ID" value="KDN45762.1"/>
    <property type="molecule type" value="Genomic_DNA"/>
</dbReference>
<evidence type="ECO:0000313" key="2">
    <source>
        <dbReference type="EMBL" id="KDN45762.1"/>
    </source>
</evidence>
<reference evidence="2 3" key="1">
    <citation type="submission" date="2014-05" db="EMBL/GenBank/DDBJ databases">
        <title>Draft genome sequence of a rare smut relative, Tilletiaria anomala UBC 951.</title>
        <authorList>
            <consortium name="DOE Joint Genome Institute"/>
            <person name="Toome M."/>
            <person name="Kuo A."/>
            <person name="Henrissat B."/>
            <person name="Lipzen A."/>
            <person name="Tritt A."/>
            <person name="Yoshinaga Y."/>
            <person name="Zane M."/>
            <person name="Barry K."/>
            <person name="Grigoriev I.V."/>
            <person name="Spatafora J.W."/>
            <person name="Aimea M.C."/>
        </authorList>
    </citation>
    <scope>NUCLEOTIDE SEQUENCE [LARGE SCALE GENOMIC DNA]</scope>
    <source>
        <strain evidence="2 3">UBC 951</strain>
    </source>
</reference>
<name>A0A066VVL2_TILAU</name>
<dbReference type="GeneID" id="25261366"/>
<sequence>VSDRVGAFTYLARDAQYRCRPRPNSRSGAIEVSHTRESNLQWLAGYRYRRGATRHLGRFLVGWKLRRTTCAPRQEPLHCNSRYCEDSVCPVARCTDCRQLQGNRRSSSDRRDRSACHEHSLTSSRMARPARSATSSSMPAVAAPSQLSSQASMTTI</sequence>
<feature type="region of interest" description="Disordered" evidence="1">
    <location>
        <begin position="100"/>
        <end position="156"/>
    </location>
</feature>
<dbReference type="RefSeq" id="XP_013243299.1">
    <property type="nucleotide sequence ID" value="XM_013387845.1"/>
</dbReference>
<dbReference type="InParanoid" id="A0A066VVL2"/>
<accession>A0A066VVL2</accession>
<comment type="caution">
    <text evidence="2">The sequence shown here is derived from an EMBL/GenBank/DDBJ whole genome shotgun (WGS) entry which is preliminary data.</text>
</comment>
<proteinExistence type="predicted"/>